<organism evidence="1 2">
    <name type="scientific">Brassica napus</name>
    <name type="common">Rape</name>
    <dbReference type="NCBI Taxonomy" id="3708"/>
    <lineage>
        <taxon>Eukaryota</taxon>
        <taxon>Viridiplantae</taxon>
        <taxon>Streptophyta</taxon>
        <taxon>Embryophyta</taxon>
        <taxon>Tracheophyta</taxon>
        <taxon>Spermatophyta</taxon>
        <taxon>Magnoliopsida</taxon>
        <taxon>eudicotyledons</taxon>
        <taxon>Gunneridae</taxon>
        <taxon>Pentapetalae</taxon>
        <taxon>rosids</taxon>
        <taxon>malvids</taxon>
        <taxon>Brassicales</taxon>
        <taxon>Brassicaceae</taxon>
        <taxon>Brassiceae</taxon>
        <taxon>Brassica</taxon>
    </lineage>
</organism>
<dbReference type="Gramene" id="CDY33088">
    <property type="protein sequence ID" value="CDY33088"/>
    <property type="gene ID" value="GSBRNA2T00053734001"/>
</dbReference>
<reference evidence="1 2" key="1">
    <citation type="journal article" date="2014" name="Science">
        <title>Plant genetics. Early allopolyploid evolution in the post-Neolithic Brassica napus oilseed genome.</title>
        <authorList>
            <person name="Chalhoub B."/>
            <person name="Denoeud F."/>
            <person name="Liu S."/>
            <person name="Parkin I.A."/>
            <person name="Tang H."/>
            <person name="Wang X."/>
            <person name="Chiquet J."/>
            <person name="Belcram H."/>
            <person name="Tong C."/>
            <person name="Samans B."/>
            <person name="Correa M."/>
            <person name="Da Silva C."/>
            <person name="Just J."/>
            <person name="Falentin C."/>
            <person name="Koh C.S."/>
            <person name="Le Clainche I."/>
            <person name="Bernard M."/>
            <person name="Bento P."/>
            <person name="Noel B."/>
            <person name="Labadie K."/>
            <person name="Alberti A."/>
            <person name="Charles M."/>
            <person name="Arnaud D."/>
            <person name="Guo H."/>
            <person name="Daviaud C."/>
            <person name="Alamery S."/>
            <person name="Jabbari K."/>
            <person name="Zhao M."/>
            <person name="Edger P.P."/>
            <person name="Chelaifa H."/>
            <person name="Tack D."/>
            <person name="Lassalle G."/>
            <person name="Mestiri I."/>
            <person name="Schnel N."/>
            <person name="Le Paslier M.C."/>
            <person name="Fan G."/>
            <person name="Renault V."/>
            <person name="Bayer P.E."/>
            <person name="Golicz A.A."/>
            <person name="Manoli S."/>
            <person name="Lee T.H."/>
            <person name="Thi V.H."/>
            <person name="Chalabi S."/>
            <person name="Hu Q."/>
            <person name="Fan C."/>
            <person name="Tollenaere R."/>
            <person name="Lu Y."/>
            <person name="Battail C."/>
            <person name="Shen J."/>
            <person name="Sidebottom C.H."/>
            <person name="Wang X."/>
            <person name="Canaguier A."/>
            <person name="Chauveau A."/>
            <person name="Berard A."/>
            <person name="Deniot G."/>
            <person name="Guan M."/>
            <person name="Liu Z."/>
            <person name="Sun F."/>
            <person name="Lim Y.P."/>
            <person name="Lyons E."/>
            <person name="Town C.D."/>
            <person name="Bancroft I."/>
            <person name="Wang X."/>
            <person name="Meng J."/>
            <person name="Ma J."/>
            <person name="Pires J.C."/>
            <person name="King G.J."/>
            <person name="Brunel D."/>
            <person name="Delourme R."/>
            <person name="Renard M."/>
            <person name="Aury J.M."/>
            <person name="Adams K.L."/>
            <person name="Batley J."/>
            <person name="Snowdon R.J."/>
            <person name="Tost J."/>
            <person name="Edwards D."/>
            <person name="Zhou Y."/>
            <person name="Hua W."/>
            <person name="Sharpe A.G."/>
            <person name="Paterson A.H."/>
            <person name="Guan C."/>
            <person name="Wincker P."/>
        </authorList>
    </citation>
    <scope>NUCLEOTIDE SEQUENCE [LARGE SCALE GENOMIC DNA]</scope>
    <source>
        <strain evidence="2">cv. Darmor-bzh</strain>
    </source>
</reference>
<dbReference type="EMBL" id="LK032305">
    <property type="protein sequence ID" value="CDY33088.1"/>
    <property type="molecule type" value="Genomic_DNA"/>
</dbReference>
<gene>
    <name evidence="1" type="primary">BnaC06g06910D</name>
    <name evidence="1" type="ORF">GSBRNA2T00053734001</name>
</gene>
<evidence type="ECO:0000313" key="1">
    <source>
        <dbReference type="EMBL" id="CDY33088.1"/>
    </source>
</evidence>
<keyword evidence="2" id="KW-1185">Reference proteome</keyword>
<dbReference type="PaxDb" id="3708-A0A078H8A6"/>
<protein>
    <submittedName>
        <fullName evidence="1">BnaC06g06910D protein</fullName>
    </submittedName>
</protein>
<sequence length="21" mass="2203">MVVATTIALYANCSMVSSGKR</sequence>
<dbReference type="Proteomes" id="UP000028999">
    <property type="component" value="Unassembled WGS sequence"/>
</dbReference>
<evidence type="ECO:0000313" key="2">
    <source>
        <dbReference type="Proteomes" id="UP000028999"/>
    </source>
</evidence>
<accession>A0A078H8A6</accession>
<dbReference type="AlphaFoldDB" id="A0A078H8A6"/>
<proteinExistence type="predicted"/>
<name>A0A078H8A6_BRANA</name>